<dbReference type="AlphaFoldDB" id="A0A919S6Y8"/>
<keyword evidence="1" id="KW-1133">Transmembrane helix</keyword>
<reference evidence="2" key="1">
    <citation type="submission" date="2021-03" db="EMBL/GenBank/DDBJ databases">
        <title>Whole genome shotgun sequence of Actinoplanes auranticolor NBRC 12245.</title>
        <authorList>
            <person name="Komaki H."/>
            <person name="Tamura T."/>
        </authorList>
    </citation>
    <scope>NUCLEOTIDE SEQUENCE</scope>
    <source>
        <strain evidence="2">NBRC 12245</strain>
    </source>
</reference>
<evidence type="ECO:0000313" key="2">
    <source>
        <dbReference type="EMBL" id="GIM65143.1"/>
    </source>
</evidence>
<evidence type="ECO:0000256" key="1">
    <source>
        <dbReference type="SAM" id="Phobius"/>
    </source>
</evidence>
<keyword evidence="3" id="KW-1185">Reference proteome</keyword>
<keyword evidence="1" id="KW-0812">Transmembrane</keyword>
<name>A0A919S6Y8_9ACTN</name>
<proteinExistence type="predicted"/>
<dbReference type="Proteomes" id="UP000681340">
    <property type="component" value="Unassembled WGS sequence"/>
</dbReference>
<feature type="transmembrane region" description="Helical" evidence="1">
    <location>
        <begin position="21"/>
        <end position="39"/>
    </location>
</feature>
<evidence type="ECO:0000313" key="3">
    <source>
        <dbReference type="Proteomes" id="UP000681340"/>
    </source>
</evidence>
<feature type="transmembrane region" description="Helical" evidence="1">
    <location>
        <begin position="51"/>
        <end position="73"/>
    </location>
</feature>
<sequence length="145" mass="15731">MTATATMTARSRQRLGRMFDIALFAWGAASATVLVTNGLNDARQAPGWPRWLELTYLIGALLAVPALLIAGWARSRLKKLGAVLDDERTQATHTRAMATALVGVLAVQLPFFFHIETTSVAQGKFTVAAALLTYGAARLWFNRDA</sequence>
<gene>
    <name evidence="2" type="ORF">Aau02nite_15030</name>
</gene>
<dbReference type="RefSeq" id="WP_212987581.1">
    <property type="nucleotide sequence ID" value="NZ_BAABEA010000044.1"/>
</dbReference>
<dbReference type="EMBL" id="BOQL01000015">
    <property type="protein sequence ID" value="GIM65143.1"/>
    <property type="molecule type" value="Genomic_DNA"/>
</dbReference>
<feature type="transmembrane region" description="Helical" evidence="1">
    <location>
        <begin position="94"/>
        <end position="113"/>
    </location>
</feature>
<comment type="caution">
    <text evidence="2">The sequence shown here is derived from an EMBL/GenBank/DDBJ whole genome shotgun (WGS) entry which is preliminary data.</text>
</comment>
<protein>
    <submittedName>
        <fullName evidence="2">Uncharacterized protein</fullName>
    </submittedName>
</protein>
<feature type="transmembrane region" description="Helical" evidence="1">
    <location>
        <begin position="125"/>
        <end position="141"/>
    </location>
</feature>
<organism evidence="2 3">
    <name type="scientific">Actinoplanes auranticolor</name>
    <dbReference type="NCBI Taxonomy" id="47988"/>
    <lineage>
        <taxon>Bacteria</taxon>
        <taxon>Bacillati</taxon>
        <taxon>Actinomycetota</taxon>
        <taxon>Actinomycetes</taxon>
        <taxon>Micromonosporales</taxon>
        <taxon>Micromonosporaceae</taxon>
        <taxon>Actinoplanes</taxon>
    </lineage>
</organism>
<accession>A0A919S6Y8</accession>
<keyword evidence="1" id="KW-0472">Membrane</keyword>